<feature type="region of interest" description="Disordered" evidence="1">
    <location>
        <begin position="667"/>
        <end position="739"/>
    </location>
</feature>
<reference evidence="3" key="1">
    <citation type="submission" date="2021-11" db="EMBL/GenBank/DDBJ databases">
        <title>Streptomyces corallinus and Kineosporia corallina sp. nov., two new coral-derived marine actinobacteria.</title>
        <authorList>
            <person name="Buangrab K."/>
            <person name="Sutthacheep M."/>
            <person name="Yeemin T."/>
            <person name="Harunari E."/>
            <person name="Igarashi Y."/>
            <person name="Sripreechasak P."/>
            <person name="Kanchanasin P."/>
            <person name="Tanasupawat S."/>
            <person name="Phongsopitanun W."/>
        </authorList>
    </citation>
    <scope>NUCLEOTIDE SEQUENCE</scope>
    <source>
        <strain evidence="3">JCM 31032</strain>
    </source>
</reference>
<dbReference type="Gene3D" id="3.40.50.300">
    <property type="entry name" value="P-loop containing nucleotide triphosphate hydrolases"/>
    <property type="match status" value="1"/>
</dbReference>
<accession>A0A9X1SXG3</accession>
<dbReference type="EMBL" id="JAJOMB010000002">
    <property type="protein sequence ID" value="MCD5310213.1"/>
    <property type="molecule type" value="Genomic_DNA"/>
</dbReference>
<name>A0A9X1SXG3_9ACTN</name>
<feature type="chain" id="PRO_5040974413" description="MinD-like ATPase involved in chromosome partitioning or flagellar assembly" evidence="2">
    <location>
        <begin position="32"/>
        <end position="739"/>
    </location>
</feature>
<evidence type="ECO:0000256" key="1">
    <source>
        <dbReference type="SAM" id="MobiDB-lite"/>
    </source>
</evidence>
<evidence type="ECO:0000313" key="3">
    <source>
        <dbReference type="EMBL" id="MCD5310213.1"/>
    </source>
</evidence>
<comment type="caution">
    <text evidence="3">The sequence shown here is derived from an EMBL/GenBank/DDBJ whole genome shotgun (WGS) entry which is preliminary data.</text>
</comment>
<feature type="compositionally biased region" description="Basic and acidic residues" evidence="1">
    <location>
        <begin position="558"/>
        <end position="570"/>
    </location>
</feature>
<dbReference type="SUPFAM" id="SSF52540">
    <property type="entry name" value="P-loop containing nucleoside triphosphate hydrolases"/>
    <property type="match status" value="1"/>
</dbReference>
<feature type="compositionally biased region" description="Basic and acidic residues" evidence="1">
    <location>
        <begin position="580"/>
        <end position="606"/>
    </location>
</feature>
<dbReference type="AlphaFoldDB" id="A0A9X1SXG3"/>
<feature type="compositionally biased region" description="Basic and acidic residues" evidence="1">
    <location>
        <begin position="445"/>
        <end position="457"/>
    </location>
</feature>
<organism evidence="3 4">
    <name type="scientific">Kineosporia babensis</name>
    <dbReference type="NCBI Taxonomy" id="499548"/>
    <lineage>
        <taxon>Bacteria</taxon>
        <taxon>Bacillati</taxon>
        <taxon>Actinomycetota</taxon>
        <taxon>Actinomycetes</taxon>
        <taxon>Kineosporiales</taxon>
        <taxon>Kineosporiaceae</taxon>
        <taxon>Kineosporia</taxon>
    </lineage>
</organism>
<feature type="compositionally biased region" description="Polar residues" evidence="1">
    <location>
        <begin position="686"/>
        <end position="715"/>
    </location>
</feature>
<dbReference type="InterPro" id="IPR027417">
    <property type="entry name" value="P-loop_NTPase"/>
</dbReference>
<feature type="signal peptide" evidence="2">
    <location>
        <begin position="1"/>
        <end position="31"/>
    </location>
</feature>
<keyword evidence="2" id="KW-0732">Signal</keyword>
<sequence length="739" mass="77597">MALVVLVSAKGAPGVSTLTVALAALTPGAVAADLDPDGGDLALRYRRPDGAPLDAELGLLSLVAGLRRDLPGHRRLPAEGSAAAEGPTRLEDHLQVTGGGLDLLLGVNGPEQATGLGPLWSPLARALSEAGRTIYADCGRIGPTAPTMPVLHQADAVIVVARPELEELAHLRERLRFLTSAVPGRFAGRAQIGVVLVAPERDRAVAGRTEQLLHSSGVGVPVLGAMAIDQRGAEALRGMNRSRLARSTLIRSVRSLLPSVSLLAGTIPELSGPVEAARPAPSRFVAPAAPAPAVDTAAAVAPRGQDSPEVDLFAEARGKIPAPPSKPSSVRPSVSPVVAAPAAYSNPAPAPVAENPRPLVVDLPEALPAAVPQVQPRTRPEAVPAETTAEQTLPLRRRQNSFFGDAPPVDEDPSLLPLTVAPGIFTPPPAEEIRGFAGFTTPPEPVEHGSDLGREQVPEPSPDQTGDELRHTRSRRAAFGRDPGALYTSERRRARRHVMPSDESESTYSGGSTSVGNWRQERTIEPDPKDPLGLGETKASSRLDALSSPLDVESPLDPVRKEGVGEESVRADLAGTGQAPEDRTGDEPPPLPRRDRNLTFTEERDGGTGWIAPDVSPSELPYRPAVVPTSVPANAVSQASPELANVSPLPINRTDILREIRDRARLGTDGTGTWAGHREATEPSVAPTSTDAQADLNDTSTDAVTSNSTDPSPSTEIEADTAIVRPIRDPYEPPEEGER</sequence>
<evidence type="ECO:0008006" key="5">
    <source>
        <dbReference type="Google" id="ProtNLM"/>
    </source>
</evidence>
<feature type="compositionally biased region" description="Basic and acidic residues" evidence="1">
    <location>
        <begin position="519"/>
        <end position="530"/>
    </location>
</feature>
<feature type="region of interest" description="Disordered" evidence="1">
    <location>
        <begin position="436"/>
        <end position="618"/>
    </location>
</feature>
<proteinExistence type="predicted"/>
<evidence type="ECO:0000313" key="4">
    <source>
        <dbReference type="Proteomes" id="UP001138997"/>
    </source>
</evidence>
<dbReference type="RefSeq" id="WP_231439140.1">
    <property type="nucleotide sequence ID" value="NZ_JAJOMB010000002.1"/>
</dbReference>
<keyword evidence="4" id="KW-1185">Reference proteome</keyword>
<dbReference type="Proteomes" id="UP001138997">
    <property type="component" value="Unassembled WGS sequence"/>
</dbReference>
<gene>
    <name evidence="3" type="ORF">LR394_04845</name>
</gene>
<evidence type="ECO:0000256" key="2">
    <source>
        <dbReference type="SAM" id="SignalP"/>
    </source>
</evidence>
<protein>
    <recommendedName>
        <fullName evidence="5">MinD-like ATPase involved in chromosome partitioning or flagellar assembly</fullName>
    </recommendedName>
</protein>
<feature type="region of interest" description="Disordered" evidence="1">
    <location>
        <begin position="372"/>
        <end position="392"/>
    </location>
</feature>